<keyword evidence="3 8" id="KW-0645">Protease</keyword>
<keyword evidence="5" id="KW-0720">Serine protease</keyword>
<name>A0A2S0PEM3_9NEIS</name>
<comment type="similarity">
    <text evidence="1 6">Belongs to the peptidase S14 family.</text>
</comment>
<feature type="region of interest" description="Disordered" evidence="7">
    <location>
        <begin position="341"/>
        <end position="382"/>
    </location>
</feature>
<dbReference type="OrthoDB" id="9806592at2"/>
<dbReference type="GO" id="GO:0009368">
    <property type="term" value="C:endopeptidase Clp complex"/>
    <property type="evidence" value="ECO:0007669"/>
    <property type="project" value="TreeGrafter"/>
</dbReference>
<dbReference type="GO" id="GO:0006515">
    <property type="term" value="P:protein quality control for misfolded or incompletely synthesized proteins"/>
    <property type="evidence" value="ECO:0007669"/>
    <property type="project" value="TreeGrafter"/>
</dbReference>
<dbReference type="GO" id="GO:0051117">
    <property type="term" value="F:ATPase binding"/>
    <property type="evidence" value="ECO:0007669"/>
    <property type="project" value="TreeGrafter"/>
</dbReference>
<dbReference type="Pfam" id="PF00574">
    <property type="entry name" value="CLP_protease"/>
    <property type="match status" value="1"/>
</dbReference>
<dbReference type="SUPFAM" id="SSF52096">
    <property type="entry name" value="ClpP/crotonase"/>
    <property type="match status" value="1"/>
</dbReference>
<dbReference type="PANTHER" id="PTHR10381">
    <property type="entry name" value="ATP-DEPENDENT CLP PROTEASE PROTEOLYTIC SUBUNIT"/>
    <property type="match status" value="1"/>
</dbReference>
<accession>A0A2S0PEM3</accession>
<dbReference type="KEGG" id="maer:DAI18_17910"/>
<dbReference type="RefSeq" id="WP_107890100.1">
    <property type="nucleotide sequence ID" value="NZ_CP028519.1"/>
</dbReference>
<evidence type="ECO:0000313" key="8">
    <source>
        <dbReference type="EMBL" id="AVY95707.1"/>
    </source>
</evidence>
<keyword evidence="9" id="KW-1185">Reference proteome</keyword>
<evidence type="ECO:0000256" key="2">
    <source>
        <dbReference type="ARBA" id="ARBA00022490"/>
    </source>
</evidence>
<evidence type="ECO:0000313" key="9">
    <source>
        <dbReference type="Proteomes" id="UP000244173"/>
    </source>
</evidence>
<reference evidence="8 9" key="1">
    <citation type="submission" date="2018-04" db="EMBL/GenBank/DDBJ databases">
        <title>Denitrifier Microvirgula.</title>
        <authorList>
            <person name="Anderson E."/>
            <person name="Jang J."/>
            <person name="Ishii S."/>
        </authorList>
    </citation>
    <scope>NUCLEOTIDE SEQUENCE [LARGE SCALE GENOMIC DNA]</scope>
    <source>
        <strain evidence="8 9">BE2.4</strain>
    </source>
</reference>
<dbReference type="Gene3D" id="3.90.226.10">
    <property type="entry name" value="2-enoyl-CoA Hydratase, Chain A, domain 1"/>
    <property type="match status" value="1"/>
</dbReference>
<evidence type="ECO:0000256" key="4">
    <source>
        <dbReference type="ARBA" id="ARBA00022801"/>
    </source>
</evidence>
<evidence type="ECO:0000256" key="3">
    <source>
        <dbReference type="ARBA" id="ARBA00022670"/>
    </source>
</evidence>
<dbReference type="AlphaFoldDB" id="A0A2S0PEM3"/>
<dbReference type="NCBIfam" id="NF045542">
    <property type="entry name" value="Clp_rel_HeadMat"/>
    <property type="match status" value="1"/>
</dbReference>
<dbReference type="GO" id="GO:0004176">
    <property type="term" value="F:ATP-dependent peptidase activity"/>
    <property type="evidence" value="ECO:0007669"/>
    <property type="project" value="InterPro"/>
</dbReference>
<evidence type="ECO:0000256" key="6">
    <source>
        <dbReference type="RuleBase" id="RU003567"/>
    </source>
</evidence>
<dbReference type="Proteomes" id="UP000244173">
    <property type="component" value="Chromosome"/>
</dbReference>
<keyword evidence="2" id="KW-0963">Cytoplasm</keyword>
<sequence>MTHRILASAGGPPPQADGDGRWYEIRAAADAGGKTTGIDIYLYDDIGYYGIRAVHFLRELQAIDDGVSPITVCINSLGGDVFEGIAIHNTLKRLGNRVTARIDGVAASIASVIAVGAHQVIMPANTMLMIHNPWAWTCGEADELRETADMMDKVRASLLRCYLDKAPQLKEADLVRMMDDTTWLTAQESVALGLADVIADTVQILASASQHTRLARMQNAPAALLSAVAVTPPAPAPAPAASTPPAQPPASADTVALAKLAATLCNSAGLSALTDFIVQQSALADEATIRQHVDQAVAVRDLCVVAKLPDLADGYIRAGLDQDAVRSSLFNKLLALDGADIDNSLPPEDERRTPGNGLNPKSIYASRKAAQATARHQPRKGQ</sequence>
<keyword evidence="4" id="KW-0378">Hydrolase</keyword>
<gene>
    <name evidence="8" type="ORF">DAI18_17910</name>
</gene>
<protein>
    <recommendedName>
        <fullName evidence="6">ATP-dependent Clp protease proteolytic subunit</fullName>
    </recommendedName>
</protein>
<dbReference type="InterPro" id="IPR023562">
    <property type="entry name" value="ClpP/TepA"/>
</dbReference>
<dbReference type="InterPro" id="IPR029045">
    <property type="entry name" value="ClpP/crotonase-like_dom_sf"/>
</dbReference>
<evidence type="ECO:0000256" key="1">
    <source>
        <dbReference type="ARBA" id="ARBA00007039"/>
    </source>
</evidence>
<dbReference type="PANTHER" id="PTHR10381:SF70">
    <property type="entry name" value="ATP-DEPENDENT CLP PROTEASE PROTEOLYTIC SUBUNIT"/>
    <property type="match status" value="1"/>
</dbReference>
<dbReference type="InterPro" id="IPR001907">
    <property type="entry name" value="ClpP"/>
</dbReference>
<evidence type="ECO:0000256" key="5">
    <source>
        <dbReference type="ARBA" id="ARBA00022825"/>
    </source>
</evidence>
<organism evidence="8 9">
    <name type="scientific">Microvirgula aerodenitrificans</name>
    <dbReference type="NCBI Taxonomy" id="57480"/>
    <lineage>
        <taxon>Bacteria</taxon>
        <taxon>Pseudomonadati</taxon>
        <taxon>Pseudomonadota</taxon>
        <taxon>Betaproteobacteria</taxon>
        <taxon>Neisseriales</taxon>
        <taxon>Aquaspirillaceae</taxon>
        <taxon>Microvirgula</taxon>
    </lineage>
</organism>
<dbReference type="EMBL" id="CP028519">
    <property type="protein sequence ID" value="AVY95707.1"/>
    <property type="molecule type" value="Genomic_DNA"/>
</dbReference>
<dbReference type="CDD" id="cd07016">
    <property type="entry name" value="S14_ClpP_1"/>
    <property type="match status" value="1"/>
</dbReference>
<dbReference type="GO" id="GO:0004252">
    <property type="term" value="F:serine-type endopeptidase activity"/>
    <property type="evidence" value="ECO:0007669"/>
    <property type="project" value="InterPro"/>
</dbReference>
<dbReference type="PRINTS" id="PR00127">
    <property type="entry name" value="CLPPROTEASEP"/>
</dbReference>
<evidence type="ECO:0000256" key="7">
    <source>
        <dbReference type="SAM" id="MobiDB-lite"/>
    </source>
</evidence>
<proteinExistence type="inferred from homology"/>